<proteinExistence type="predicted"/>
<dbReference type="NCBIfam" id="NF003716">
    <property type="entry name" value="PRK05326.1-3"/>
    <property type="match status" value="1"/>
</dbReference>
<feature type="transmembrane region" description="Helical" evidence="10">
    <location>
        <begin position="88"/>
        <end position="109"/>
    </location>
</feature>
<feature type="transmembrane region" description="Helical" evidence="10">
    <location>
        <begin position="242"/>
        <end position="259"/>
    </location>
</feature>
<dbReference type="SUPFAM" id="SSF116726">
    <property type="entry name" value="TrkA C-terminal domain-like"/>
    <property type="match status" value="1"/>
</dbReference>
<dbReference type="NCBIfam" id="NF003715">
    <property type="entry name" value="PRK05326.1-2"/>
    <property type="match status" value="1"/>
</dbReference>
<keyword evidence="3" id="KW-0050">Antiport</keyword>
<dbReference type="RefSeq" id="WP_285392001.1">
    <property type="nucleotide sequence ID" value="NZ_JASSVS010000009.1"/>
</dbReference>
<sequence>MDPIITLIGALMLVISIMLSPLSSRLGMPVLLIFLVVGMMMGEDGPGGLLFDDFELAFLIANLALGVILLDGGMRTRAETFRVGLRPALILATVGVFLTAAGAGFVAWWVFDLHWLTALLVGAIISSTDAAAVFSLLQGRGLHLNERVSATLEIESGSNDPMAIFLTLMLVTMIEAGGASEGWMALLMLVKQLGIGGAVGVAGGFIVVEMANRIRLTPSLYPLLVVAAGITVFSGTNILGGSGFLAIYLTGVVIGNRPVRMMPMILQVHDGLAWLAQLCLFLILGLLVTPSELLPLAGGGLILAFALIFLIRPIMVMGTLWPFGFNRRELGFISWVGLRGAVPIVLALFPIIADIPQAQLIFHVAFFIVLVSLVVQGTTMAPLARKLRLEVPTGEGPYRRLPLDVPAAGDHELMLFPLRGEAWETPKPLGQLRLPDNTAIAGVFRKRTCHQPSPDMEVSTGDVLAMFATPEVLPELGKALSGRHAPRYLAERAFFGDFVLNGDALLGDVEQVYGIEFDELPPELSLAECFARRTKGHPVVGDKVVLGPVTLVARATEADSVTKVGLKMDNQ</sequence>
<dbReference type="Pfam" id="PF00999">
    <property type="entry name" value="Na_H_Exchanger"/>
    <property type="match status" value="1"/>
</dbReference>
<protein>
    <submittedName>
        <fullName evidence="12">Potassium/proton antiporter</fullName>
    </submittedName>
</protein>
<evidence type="ECO:0000256" key="4">
    <source>
        <dbReference type="ARBA" id="ARBA00022475"/>
    </source>
</evidence>
<dbReference type="InterPro" id="IPR005170">
    <property type="entry name" value="Transptr-assoc_dom"/>
</dbReference>
<dbReference type="Pfam" id="PF03471">
    <property type="entry name" value="CorC_HlyC"/>
    <property type="match status" value="1"/>
</dbReference>
<evidence type="ECO:0000256" key="6">
    <source>
        <dbReference type="ARBA" id="ARBA00022692"/>
    </source>
</evidence>
<feature type="transmembrane region" description="Helical" evidence="10">
    <location>
        <begin position="332"/>
        <end position="352"/>
    </location>
</feature>
<dbReference type="InterPro" id="IPR036721">
    <property type="entry name" value="RCK_C_sf"/>
</dbReference>
<feature type="transmembrane region" description="Helical" evidence="10">
    <location>
        <begin position="358"/>
        <end position="378"/>
    </location>
</feature>
<evidence type="ECO:0000256" key="1">
    <source>
        <dbReference type="ARBA" id="ARBA00004651"/>
    </source>
</evidence>
<reference evidence="12 13" key="1">
    <citation type="submission" date="2023-06" db="EMBL/GenBank/DDBJ databases">
        <title>Marinobacter azerbaijanicus a moderately halophilic, isolated from Urmia Lake in Azerbaijan region of Iran.</title>
        <authorList>
            <person name="Sanchez-Porro C."/>
            <person name="Aghdam E.M."/>
            <person name="Saheb S.M."/>
            <person name="Tarhriz V."/>
            <person name="Kazemi E."/>
            <person name="Ammozegar M.A."/>
            <person name="Ventosa A."/>
            <person name="Hejazi M.S."/>
        </authorList>
    </citation>
    <scope>NUCLEOTIDE SEQUENCE [LARGE SCALE GENOMIC DNA]</scope>
    <source>
        <strain evidence="12 13">TBZ242</strain>
    </source>
</reference>
<keyword evidence="9 10" id="KW-0472">Membrane</keyword>
<dbReference type="PROSITE" id="PS51202">
    <property type="entry name" value="RCK_C"/>
    <property type="match status" value="1"/>
</dbReference>
<feature type="transmembrane region" description="Helical" evidence="10">
    <location>
        <begin position="7"/>
        <end position="36"/>
    </location>
</feature>
<evidence type="ECO:0000256" key="7">
    <source>
        <dbReference type="ARBA" id="ARBA00022989"/>
    </source>
</evidence>
<dbReference type="PANTHER" id="PTHR32507:SF7">
    <property type="entry name" value="K(+)_H(+) ANTIPORTER NHAP2"/>
    <property type="match status" value="1"/>
</dbReference>
<feature type="transmembrane region" description="Helical" evidence="10">
    <location>
        <begin position="185"/>
        <end position="208"/>
    </location>
</feature>
<dbReference type="InterPro" id="IPR038770">
    <property type="entry name" value="Na+/solute_symporter_sf"/>
</dbReference>
<keyword evidence="4" id="KW-1003">Cell membrane</keyword>
<keyword evidence="13" id="KW-1185">Reference proteome</keyword>
<keyword evidence="7 10" id="KW-1133">Transmembrane helix</keyword>
<dbReference type="Gene3D" id="3.30.70.1450">
    <property type="entry name" value="Regulator of K+ conductance, C-terminal domain"/>
    <property type="match status" value="1"/>
</dbReference>
<dbReference type="EMBL" id="JASSVS010000009">
    <property type="protein sequence ID" value="MDL0432729.1"/>
    <property type="molecule type" value="Genomic_DNA"/>
</dbReference>
<evidence type="ECO:0000256" key="8">
    <source>
        <dbReference type="ARBA" id="ARBA00023065"/>
    </source>
</evidence>
<evidence type="ECO:0000256" key="3">
    <source>
        <dbReference type="ARBA" id="ARBA00022449"/>
    </source>
</evidence>
<dbReference type="Proteomes" id="UP001227964">
    <property type="component" value="Unassembled WGS sequence"/>
</dbReference>
<dbReference type="NCBIfam" id="NF003714">
    <property type="entry name" value="PRK05326.1-1"/>
    <property type="match status" value="1"/>
</dbReference>
<dbReference type="SMART" id="SM01091">
    <property type="entry name" value="CorC_HlyC"/>
    <property type="match status" value="1"/>
</dbReference>
<evidence type="ECO:0000256" key="9">
    <source>
        <dbReference type="ARBA" id="ARBA00023136"/>
    </source>
</evidence>
<keyword evidence="5" id="KW-0630">Potassium</keyword>
<feature type="transmembrane region" description="Helical" evidence="10">
    <location>
        <begin position="56"/>
        <end position="76"/>
    </location>
</feature>
<organism evidence="12 13">
    <name type="scientific">Marinobacter azerbaijanicus</name>
    <dbReference type="NCBI Taxonomy" id="3050455"/>
    <lineage>
        <taxon>Bacteria</taxon>
        <taxon>Pseudomonadati</taxon>
        <taxon>Pseudomonadota</taxon>
        <taxon>Gammaproteobacteria</taxon>
        <taxon>Pseudomonadales</taxon>
        <taxon>Marinobacteraceae</taxon>
        <taxon>Marinobacter</taxon>
    </lineage>
</organism>
<evidence type="ECO:0000259" key="11">
    <source>
        <dbReference type="PROSITE" id="PS51202"/>
    </source>
</evidence>
<evidence type="ECO:0000313" key="13">
    <source>
        <dbReference type="Proteomes" id="UP001227964"/>
    </source>
</evidence>
<feature type="transmembrane region" description="Helical" evidence="10">
    <location>
        <begin position="115"/>
        <end position="137"/>
    </location>
</feature>
<evidence type="ECO:0000256" key="10">
    <source>
        <dbReference type="SAM" id="Phobius"/>
    </source>
</evidence>
<feature type="transmembrane region" description="Helical" evidence="10">
    <location>
        <begin position="271"/>
        <end position="288"/>
    </location>
</feature>
<keyword evidence="8" id="KW-0406">Ion transport</keyword>
<comment type="subcellular location">
    <subcellularLocation>
        <location evidence="1">Cell membrane</location>
        <topology evidence="1">Multi-pass membrane protein</topology>
    </subcellularLocation>
</comment>
<dbReference type="PANTHER" id="PTHR32507">
    <property type="entry name" value="NA(+)/H(+) ANTIPORTER 1"/>
    <property type="match status" value="1"/>
</dbReference>
<name>A0ABT7IEY8_9GAMM</name>
<dbReference type="InterPro" id="IPR006037">
    <property type="entry name" value="RCK_C"/>
</dbReference>
<evidence type="ECO:0000256" key="5">
    <source>
        <dbReference type="ARBA" id="ARBA00022538"/>
    </source>
</evidence>
<dbReference type="Gene3D" id="1.20.1530.20">
    <property type="match status" value="1"/>
</dbReference>
<feature type="transmembrane region" description="Helical" evidence="10">
    <location>
        <begin position="294"/>
        <end position="311"/>
    </location>
</feature>
<gene>
    <name evidence="12" type="ORF">QPM17_16425</name>
</gene>
<keyword evidence="6 10" id="KW-0812">Transmembrane</keyword>
<dbReference type="InterPro" id="IPR006153">
    <property type="entry name" value="Cation/H_exchanger_TM"/>
</dbReference>
<comment type="caution">
    <text evidence="12">The sequence shown here is derived from an EMBL/GenBank/DDBJ whole genome shotgun (WGS) entry which is preliminary data.</text>
</comment>
<feature type="domain" description="RCK C-terminal" evidence="11">
    <location>
        <begin position="401"/>
        <end position="482"/>
    </location>
</feature>
<keyword evidence="5" id="KW-0633">Potassium transport</keyword>
<feature type="transmembrane region" description="Helical" evidence="10">
    <location>
        <begin position="162"/>
        <end position="179"/>
    </location>
</feature>
<keyword evidence="2" id="KW-0813">Transport</keyword>
<evidence type="ECO:0000256" key="2">
    <source>
        <dbReference type="ARBA" id="ARBA00022448"/>
    </source>
</evidence>
<accession>A0ABT7IEY8</accession>
<evidence type="ECO:0000313" key="12">
    <source>
        <dbReference type="EMBL" id="MDL0432729.1"/>
    </source>
</evidence>